<dbReference type="CDD" id="cd13891">
    <property type="entry name" value="CuRO_3_CotA_like"/>
    <property type="match status" value="1"/>
</dbReference>
<dbReference type="SUPFAM" id="SSF49503">
    <property type="entry name" value="Cupredoxins"/>
    <property type="match status" value="3"/>
</dbReference>
<proteinExistence type="inferred from homology"/>
<dbReference type="PROSITE" id="PS51318">
    <property type="entry name" value="TAT"/>
    <property type="match status" value="1"/>
</dbReference>
<name>A0ABV9R3L6_9MICO</name>
<dbReference type="Gene3D" id="2.60.40.420">
    <property type="entry name" value="Cupredoxins - blue copper proteins"/>
    <property type="match status" value="3"/>
</dbReference>
<keyword evidence="2" id="KW-1133">Transmembrane helix</keyword>
<evidence type="ECO:0000256" key="1">
    <source>
        <dbReference type="ARBA" id="ARBA00010609"/>
    </source>
</evidence>
<organism evidence="4 5">
    <name type="scientific">Agromyces aurantiacus</name>
    <dbReference type="NCBI Taxonomy" id="165814"/>
    <lineage>
        <taxon>Bacteria</taxon>
        <taxon>Bacillati</taxon>
        <taxon>Actinomycetota</taxon>
        <taxon>Actinomycetes</taxon>
        <taxon>Micrococcales</taxon>
        <taxon>Microbacteriaceae</taxon>
        <taxon>Agromyces</taxon>
    </lineage>
</organism>
<evidence type="ECO:0000256" key="2">
    <source>
        <dbReference type="SAM" id="Phobius"/>
    </source>
</evidence>
<reference evidence="5" key="1">
    <citation type="journal article" date="2019" name="Int. J. Syst. Evol. Microbiol.">
        <title>The Global Catalogue of Microorganisms (GCM) 10K type strain sequencing project: providing services to taxonomists for standard genome sequencing and annotation.</title>
        <authorList>
            <consortium name="The Broad Institute Genomics Platform"/>
            <consortium name="The Broad Institute Genome Sequencing Center for Infectious Disease"/>
            <person name="Wu L."/>
            <person name="Ma J."/>
        </authorList>
    </citation>
    <scope>NUCLEOTIDE SEQUENCE [LARGE SCALE GENOMIC DNA]</scope>
    <source>
        <strain evidence="5">CGMCC 1.12192</strain>
    </source>
</reference>
<dbReference type="InterPro" id="IPR008972">
    <property type="entry name" value="Cupredoxin"/>
</dbReference>
<dbReference type="CDD" id="cd13868">
    <property type="entry name" value="CuRO_2_CotA_like"/>
    <property type="match status" value="1"/>
</dbReference>
<dbReference type="CDD" id="cd13844">
    <property type="entry name" value="CuRO_1_BOD_CotA_like"/>
    <property type="match status" value="1"/>
</dbReference>
<dbReference type="InterPro" id="IPR011706">
    <property type="entry name" value="Cu-oxidase_C"/>
</dbReference>
<dbReference type="InterPro" id="IPR045087">
    <property type="entry name" value="Cu-oxidase_fam"/>
</dbReference>
<dbReference type="PANTHER" id="PTHR48267:SF1">
    <property type="entry name" value="BILIRUBIN OXIDASE"/>
    <property type="match status" value="1"/>
</dbReference>
<evidence type="ECO:0000313" key="4">
    <source>
        <dbReference type="EMBL" id="MFC4828368.1"/>
    </source>
</evidence>
<dbReference type="Proteomes" id="UP001595960">
    <property type="component" value="Unassembled WGS sequence"/>
</dbReference>
<sequence>MPEPQTPQRQLLSRRAFITAAGAAGAGFILWAALPGGRAIALAHVPRASLSAAAIPKFQTPLLIPPVMPRAGTITVPGGKPVDSYEISMRQFTQQVLPAGYPATTVWGYGAVTSAGKKGLLLHNAPSLTIEAKWDRPVRVKWINDLVDANGNALPHLLPVDPTLHWANPPGGTEGRDERPHFETTPGRYTGPVPIVTHVHGSVGVGDESDGYAEAWYLPAAKDLPAGYATEGTWYEFFAAKAAAAHGVEWGPGFATFQYPNSQRASTLWYHDHTLGMTRLNVYAGPAGFFLVRGGPDGDDAVRDARTGARAVLPGPAPKEGDRIPPNKTYYEIPIAVQDRSFNPDGSLFYPDSREFFDGIVADYLPDGEFSPIWNPEFFGETIIANGNTWPFQVVEQRRYRFRFLNGCQSRFLILDFSGIPGVRAWQIGNEGGFLAAPVDLAAYGDRLLLAPAERADLVVDFAAVPLGDHVLGNVGPDAPFGGGEPGVAFTMADPATTGQILAFRVVPAVGPDPTTPPEHLALPQIMPLPAESVVRPLALVERSAEGEDDEGEELEGPTSAVLGTLEDGVWTEREWADEVTENPAQGATEVWEFVNTTADAHPMHVHEVAFEVVGREGLVLDGDEVAVPVQPDGVVTPPEPWETGRKDTVIAYPGQVTRVRARFDRAGQYVWHCHIVEHEDNEMMRPYRIGPVQPGQPGGSDQM</sequence>
<evidence type="ECO:0000259" key="3">
    <source>
        <dbReference type="Pfam" id="PF07731"/>
    </source>
</evidence>
<keyword evidence="2" id="KW-0472">Membrane</keyword>
<dbReference type="EMBL" id="JBHSJC010000001">
    <property type="protein sequence ID" value="MFC4828368.1"/>
    <property type="molecule type" value="Genomic_DNA"/>
</dbReference>
<gene>
    <name evidence="4" type="ORF">ACFPER_06185</name>
</gene>
<evidence type="ECO:0000313" key="5">
    <source>
        <dbReference type="Proteomes" id="UP001595960"/>
    </source>
</evidence>
<comment type="caution">
    <text evidence="4">The sequence shown here is derived from an EMBL/GenBank/DDBJ whole genome shotgun (WGS) entry which is preliminary data.</text>
</comment>
<protein>
    <submittedName>
        <fullName evidence="4">Multicopper oxidase family protein</fullName>
    </submittedName>
</protein>
<dbReference type="Pfam" id="PF07731">
    <property type="entry name" value="Cu-oxidase_2"/>
    <property type="match status" value="1"/>
</dbReference>
<dbReference type="RefSeq" id="WP_204391424.1">
    <property type="nucleotide sequence ID" value="NZ_JAFBBW010000001.1"/>
</dbReference>
<keyword evidence="5" id="KW-1185">Reference proteome</keyword>
<dbReference type="PANTHER" id="PTHR48267">
    <property type="entry name" value="CUPREDOXIN SUPERFAMILY PROTEIN"/>
    <property type="match status" value="1"/>
</dbReference>
<feature type="transmembrane region" description="Helical" evidence="2">
    <location>
        <begin position="12"/>
        <end position="34"/>
    </location>
</feature>
<accession>A0ABV9R3L6</accession>
<keyword evidence="2" id="KW-0812">Transmembrane</keyword>
<dbReference type="InterPro" id="IPR006311">
    <property type="entry name" value="TAT_signal"/>
</dbReference>
<feature type="domain" description="Plastocyanin-like" evidence="3">
    <location>
        <begin position="574"/>
        <end position="691"/>
    </location>
</feature>
<comment type="similarity">
    <text evidence="1">Belongs to the multicopper oxidase family.</text>
</comment>